<dbReference type="EMBL" id="CP011035">
    <property type="protein sequence ID" value="ALS34807.1"/>
    <property type="molecule type" value="Genomic_DNA"/>
</dbReference>
<protein>
    <submittedName>
        <fullName evidence="1">Uncharacterized protein</fullName>
    </submittedName>
</protein>
<evidence type="ECO:0000313" key="2">
    <source>
        <dbReference type="Proteomes" id="UP000065261"/>
    </source>
</evidence>
<sequence>MALQHGLTQGAGNCGTVFKRLLGQHNLRVNTAQQLNFVLLISYTASD</sequence>
<dbReference type="KEGG" id="ptn:PTRA_b0302"/>
<accession>A0A0U2WIE4</accession>
<reference evidence="1 2" key="1">
    <citation type="submission" date="2015-03" db="EMBL/GenBank/DDBJ databases">
        <authorList>
            <person name="Murphy D."/>
        </authorList>
    </citation>
    <scope>NUCLEOTIDE SEQUENCE [LARGE SCALE GENOMIC DNA]</scope>
    <source>
        <strain evidence="1 2">KMM 520</strain>
    </source>
</reference>
<organism evidence="1">
    <name type="scientific">Pseudoalteromonas translucida KMM 520</name>
    <dbReference type="NCBI Taxonomy" id="1315283"/>
    <lineage>
        <taxon>Bacteria</taxon>
        <taxon>Pseudomonadati</taxon>
        <taxon>Pseudomonadota</taxon>
        <taxon>Gammaproteobacteria</taxon>
        <taxon>Alteromonadales</taxon>
        <taxon>Pseudoalteromonadaceae</taxon>
        <taxon>Pseudoalteromonas</taxon>
    </lineage>
</organism>
<name>A0A0U2WIE4_9GAMM</name>
<evidence type="ECO:0000313" key="1">
    <source>
        <dbReference type="EMBL" id="ALS34807.1"/>
    </source>
</evidence>
<proteinExistence type="predicted"/>
<dbReference type="Proteomes" id="UP000065261">
    <property type="component" value="Chromosome II"/>
</dbReference>
<dbReference type="AlphaFoldDB" id="A0A0U2WIE4"/>
<gene>
    <name evidence="1" type="ORF">PTRA_b0302</name>
</gene>